<comment type="caution">
    <text evidence="1">The sequence shown here is derived from an EMBL/GenBank/DDBJ whole genome shotgun (WGS) entry which is preliminary data.</text>
</comment>
<organism evidence="1 2">
    <name type="scientific">Zophobas morio</name>
    <dbReference type="NCBI Taxonomy" id="2755281"/>
    <lineage>
        <taxon>Eukaryota</taxon>
        <taxon>Metazoa</taxon>
        <taxon>Ecdysozoa</taxon>
        <taxon>Arthropoda</taxon>
        <taxon>Hexapoda</taxon>
        <taxon>Insecta</taxon>
        <taxon>Pterygota</taxon>
        <taxon>Neoptera</taxon>
        <taxon>Endopterygota</taxon>
        <taxon>Coleoptera</taxon>
        <taxon>Polyphaga</taxon>
        <taxon>Cucujiformia</taxon>
        <taxon>Tenebrionidae</taxon>
        <taxon>Zophobas</taxon>
    </lineage>
</organism>
<reference evidence="1" key="1">
    <citation type="journal article" date="2023" name="G3 (Bethesda)">
        <title>Whole genome assemblies of Zophobas morio and Tenebrio molitor.</title>
        <authorList>
            <person name="Kaur S."/>
            <person name="Stinson S.A."/>
            <person name="diCenzo G.C."/>
        </authorList>
    </citation>
    <scope>NUCLEOTIDE SEQUENCE</scope>
    <source>
        <strain evidence="1">QUZm001</strain>
    </source>
</reference>
<name>A0AA38IRN8_9CUCU</name>
<accession>A0AA38IRN8</accession>
<dbReference type="Proteomes" id="UP001168821">
    <property type="component" value="Unassembled WGS sequence"/>
</dbReference>
<dbReference type="EMBL" id="JALNTZ010000002">
    <property type="protein sequence ID" value="KAJ3660093.1"/>
    <property type="molecule type" value="Genomic_DNA"/>
</dbReference>
<evidence type="ECO:0000313" key="1">
    <source>
        <dbReference type="EMBL" id="KAJ3660093.1"/>
    </source>
</evidence>
<evidence type="ECO:0000313" key="2">
    <source>
        <dbReference type="Proteomes" id="UP001168821"/>
    </source>
</evidence>
<sequence length="263" mass="30335">MVAIQKIYDELKSIRTYLVKIGSDRRNKGECLVRKVEEAKIVYLQLQTVTTHFDKNLNLYTEEEVEQFKTSVAAVNKVYHEILSFVKEKSTDFLKMAFDLKVACNLLPIMNGKEDVTLQLLDAIELYDTMLDTNNKTNLINFVLKTRLSPSAKIRLNRTYNSVQALVTDMKIHLLTRKSDTALQTKLMRTIQGNKSIEDFGKEIEDLFVNLTISQANGDDDNFKVLKPVNERIAIKQFSDGLRDSKLSTIINSSKFYQFKRLY</sequence>
<protein>
    <submittedName>
        <fullName evidence="1">Uncharacterized protein</fullName>
    </submittedName>
</protein>
<dbReference type="AlphaFoldDB" id="A0AA38IRN8"/>
<keyword evidence="2" id="KW-1185">Reference proteome</keyword>
<proteinExistence type="predicted"/>
<gene>
    <name evidence="1" type="ORF">Zmor_004563</name>
</gene>